<feature type="coiled-coil region" evidence="1">
    <location>
        <begin position="1140"/>
        <end position="1174"/>
    </location>
</feature>
<gene>
    <name evidence="3" type="ORF">GMARGA_LOCUS4136</name>
</gene>
<feature type="coiled-coil region" evidence="1">
    <location>
        <begin position="1039"/>
        <end position="1073"/>
    </location>
</feature>
<sequence>MDKFPGNPKAAENVYKEAILKGESIVGEDFTRTEEDRINKAKTPEEITAPEKTSSPTTTPSATSKKNERTIEEIIIVEYTTETLVMGKPYPQTTKGIETLKHLSEEVDKVHEFIVKRIETETNLDKFPSEEEIKSTYQEKKVPDTRSKITYQNIENIEVLKVKKADIDNEIKKVNDLVQKISNFKHLRELYAIQSDIDKQFQELKRELLPPNKDQEITNIDGGMDQTELEQIKNKMKDRTWDSKNYDQINTKVINSFLKMDRGIQEMNQSLDEQIKNEKDPTKKQALEAQKMLQPGRGYEDLDQPNEKLYGTNEEGEPNNDIVEFEEKLPKEKRGSSLLEFFYSKSKDGKNRDFDPHKYVNSPEASQFKTITKTKEIDVIGGDKGTQGHLAMAAGVGKTTKSINCLLNGGKEHIVLVAPLFTLSKRVRVLKGTLKEATQQEIDEGQAEEQPVEIYESHGGAGIKEGKKGLSILYYGYLLGYIAREKSEIKSKLLPKDSIFVFDEAHYNSGAYQALQLKMVQAGYKVLRMSATFPGVPFSTTSTYSKKSYHCAGELEPKMPGYKLKIQNEKHAEALAKHRGKSVWMKDLDLYSLIAFSPVYKEICETVSFGRQPGAVLLGNFEHQMGVTFEIDTVISTGLIKVSNLGKNFTFSDEITQFNPISSDIQEQGRGGRIQEALWVILTKECQEIIVEEDVEAAMVKSVFDGDIQPIKEAEYPFYDIKMLWGGLAHPHRFGKPPAEALIGLKVDDNEKERVKNKQPLTKIVYLDEVPPVTMGVDAQQELLKELISNFIAKDRSYPKGLNMRNQSNLIGAVYGQRLASGENEKTQVAEEIRNVLNGAIEKEIKKFIKDKVFDSNYLRSKDPKVIRDIVDLYRLNNAKVYFTFEPNEEKKDEEKEIRIKQKARRYLETDEDVAGSPTLRSVVEETLQPNTQEAFYSLLEKLRNAPYYNKLVSYKGDKRIRERTKAFLRTDTDIAKSETLKKLVEEAIAEDTMDGYYNLLTSFRKNIAELEKLKGNEDNANDFLARMTGVQIELNKRTEQLEKKNGREQKQINQLKEEITELKKIIIGAEEVSSVKVEVLRQEFRSWQAEEISAEVEVPREKIRIMDAKQQFKITDKEKLKTNPLFTIVPATEKAAEHISKLYKTIDNLEEIIKRLETENEDLKKKLGKYEPNHPVLKPSKKDDLSSPISIEISESKQIKDLQNQVKFHANQAQNYLKSLQQLTAENDLLKEKAKKGVNYQLAESLKEANQKIRELEKVINKSNTLIDAKDETISLYEKIIDELGSKKGASNQKHESQIFSQILASNLPPKKIKEKLGDIYKKRDEDMALKALAQIEQQKIRAYDKLEVKDLPKDWKVQLKNNKVEIQELTSKINQKTEELKKWIKQFPNHTPEQIYQERQEDRKNTRLLKEWTDRFAEKKPGEIEKELKNKDAEITILKSQVAELGGTAGTNPSERLIESKLREVIMAED</sequence>
<dbReference type="Proteomes" id="UP000789901">
    <property type="component" value="Unassembled WGS sequence"/>
</dbReference>
<reference evidence="3 4" key="1">
    <citation type="submission" date="2021-06" db="EMBL/GenBank/DDBJ databases">
        <authorList>
            <person name="Kallberg Y."/>
            <person name="Tangrot J."/>
            <person name="Rosling A."/>
        </authorList>
    </citation>
    <scope>NUCLEOTIDE SEQUENCE [LARGE SCALE GENOMIC DNA]</scope>
    <source>
        <strain evidence="3 4">120-4 pot B 10/14</strain>
    </source>
</reference>
<organism evidence="3 4">
    <name type="scientific">Gigaspora margarita</name>
    <dbReference type="NCBI Taxonomy" id="4874"/>
    <lineage>
        <taxon>Eukaryota</taxon>
        <taxon>Fungi</taxon>
        <taxon>Fungi incertae sedis</taxon>
        <taxon>Mucoromycota</taxon>
        <taxon>Glomeromycotina</taxon>
        <taxon>Glomeromycetes</taxon>
        <taxon>Diversisporales</taxon>
        <taxon>Gigasporaceae</taxon>
        <taxon>Gigaspora</taxon>
    </lineage>
</organism>
<dbReference type="InterPro" id="IPR027417">
    <property type="entry name" value="P-loop_NTPase"/>
</dbReference>
<proteinExistence type="predicted"/>
<feature type="coiled-coil region" evidence="1">
    <location>
        <begin position="1200"/>
        <end position="1267"/>
    </location>
</feature>
<evidence type="ECO:0000313" key="3">
    <source>
        <dbReference type="EMBL" id="CAG8542143.1"/>
    </source>
</evidence>
<evidence type="ECO:0000313" key="4">
    <source>
        <dbReference type="Proteomes" id="UP000789901"/>
    </source>
</evidence>
<feature type="compositionally biased region" description="Low complexity" evidence="2">
    <location>
        <begin position="50"/>
        <end position="64"/>
    </location>
</feature>
<feature type="region of interest" description="Disordered" evidence="2">
    <location>
        <begin position="293"/>
        <end position="320"/>
    </location>
</feature>
<dbReference type="Gene3D" id="3.40.50.300">
    <property type="entry name" value="P-loop containing nucleotide triphosphate hydrolases"/>
    <property type="match status" value="1"/>
</dbReference>
<dbReference type="EMBL" id="CAJVQB010001593">
    <property type="protein sequence ID" value="CAG8542143.1"/>
    <property type="molecule type" value="Genomic_DNA"/>
</dbReference>
<name>A0ABM8W712_GIGMA</name>
<feature type="coiled-coil region" evidence="1">
    <location>
        <begin position="1361"/>
        <end position="1388"/>
    </location>
</feature>
<accession>A0ABM8W712</accession>
<comment type="caution">
    <text evidence="3">The sequence shown here is derived from an EMBL/GenBank/DDBJ whole genome shotgun (WGS) entry which is preliminary data.</text>
</comment>
<protein>
    <submittedName>
        <fullName evidence="3">36825_t:CDS:1</fullName>
    </submittedName>
</protein>
<keyword evidence="4" id="KW-1185">Reference proteome</keyword>
<feature type="compositionally biased region" description="Basic and acidic residues" evidence="2">
    <location>
        <begin position="29"/>
        <end position="45"/>
    </location>
</feature>
<evidence type="ECO:0000256" key="2">
    <source>
        <dbReference type="SAM" id="MobiDB-lite"/>
    </source>
</evidence>
<keyword evidence="1" id="KW-0175">Coiled coil</keyword>
<dbReference type="SUPFAM" id="SSF52540">
    <property type="entry name" value="P-loop containing nucleoside triphosphate hydrolases"/>
    <property type="match status" value="1"/>
</dbReference>
<feature type="region of interest" description="Disordered" evidence="2">
    <location>
        <begin position="27"/>
        <end position="67"/>
    </location>
</feature>
<evidence type="ECO:0000256" key="1">
    <source>
        <dbReference type="SAM" id="Coils"/>
    </source>
</evidence>